<accession>A0A0H2RB70</accession>
<dbReference type="AlphaFoldDB" id="A0A0H2RB70"/>
<feature type="transmembrane region" description="Helical" evidence="1">
    <location>
        <begin position="124"/>
        <end position="143"/>
    </location>
</feature>
<reference evidence="2 3" key="1">
    <citation type="submission" date="2015-04" db="EMBL/GenBank/DDBJ databases">
        <title>Complete genome sequence of Schizopora paradoxa KUC8140, a cosmopolitan wood degrader in East Asia.</title>
        <authorList>
            <consortium name="DOE Joint Genome Institute"/>
            <person name="Min B."/>
            <person name="Park H."/>
            <person name="Jang Y."/>
            <person name="Kim J.-J."/>
            <person name="Kim K.H."/>
            <person name="Pangilinan J."/>
            <person name="Lipzen A."/>
            <person name="Riley R."/>
            <person name="Grigoriev I.V."/>
            <person name="Spatafora J.W."/>
            <person name="Choi I.-G."/>
        </authorList>
    </citation>
    <scope>NUCLEOTIDE SEQUENCE [LARGE SCALE GENOMIC DNA]</scope>
    <source>
        <strain evidence="2 3">KUC8140</strain>
    </source>
</reference>
<keyword evidence="1" id="KW-0812">Transmembrane</keyword>
<dbReference type="Proteomes" id="UP000053477">
    <property type="component" value="Unassembled WGS sequence"/>
</dbReference>
<proteinExistence type="predicted"/>
<evidence type="ECO:0000313" key="2">
    <source>
        <dbReference type="EMBL" id="KLO06743.1"/>
    </source>
</evidence>
<keyword evidence="1" id="KW-0472">Membrane</keyword>
<protein>
    <submittedName>
        <fullName evidence="2">Uncharacterized protein</fullName>
    </submittedName>
</protein>
<organism evidence="2 3">
    <name type="scientific">Schizopora paradoxa</name>
    <dbReference type="NCBI Taxonomy" id="27342"/>
    <lineage>
        <taxon>Eukaryota</taxon>
        <taxon>Fungi</taxon>
        <taxon>Dikarya</taxon>
        <taxon>Basidiomycota</taxon>
        <taxon>Agaricomycotina</taxon>
        <taxon>Agaricomycetes</taxon>
        <taxon>Hymenochaetales</taxon>
        <taxon>Schizoporaceae</taxon>
        <taxon>Schizopora</taxon>
    </lineage>
</organism>
<keyword evidence="1" id="KW-1133">Transmembrane helix</keyword>
<evidence type="ECO:0000256" key="1">
    <source>
        <dbReference type="SAM" id="Phobius"/>
    </source>
</evidence>
<dbReference type="EMBL" id="KQ086184">
    <property type="protein sequence ID" value="KLO06743.1"/>
    <property type="molecule type" value="Genomic_DNA"/>
</dbReference>
<gene>
    <name evidence="2" type="ORF">SCHPADRAFT_680066</name>
</gene>
<dbReference type="InParanoid" id="A0A0H2RB70"/>
<sequence>MQSWFRGEDLAPSRVIGQRASITSSYDPAEDRHLIPRWGRSCELAVRDHLVTKLQPPGITKMKCTRNLRCRGVFVLSSLNSNLSCQVSEVEKSTREYQTVLVRNALCRVHAVSNLESVASHSHLFLLCSFLPFLLAVLVNIAVRHHGNIEIQRIQF</sequence>
<evidence type="ECO:0000313" key="3">
    <source>
        <dbReference type="Proteomes" id="UP000053477"/>
    </source>
</evidence>
<keyword evidence="3" id="KW-1185">Reference proteome</keyword>
<name>A0A0H2RB70_9AGAM</name>